<proteinExistence type="predicted"/>
<keyword evidence="2" id="KW-1185">Reference proteome</keyword>
<accession>A0ABW6T311</accession>
<name>A0ABW6T311_9ACTN</name>
<dbReference type="Proteomes" id="UP001602013">
    <property type="component" value="Unassembled WGS sequence"/>
</dbReference>
<dbReference type="RefSeq" id="WP_387417832.1">
    <property type="nucleotide sequence ID" value="NZ_JBIASD010000052.1"/>
</dbReference>
<comment type="caution">
    <text evidence="1">The sequence shown here is derived from an EMBL/GenBank/DDBJ whole genome shotgun (WGS) entry which is preliminary data.</text>
</comment>
<reference evidence="1 2" key="1">
    <citation type="submission" date="2024-10" db="EMBL/GenBank/DDBJ databases">
        <title>The Natural Products Discovery Center: Release of the First 8490 Sequenced Strains for Exploring Actinobacteria Biosynthetic Diversity.</title>
        <authorList>
            <person name="Kalkreuter E."/>
            <person name="Kautsar S.A."/>
            <person name="Yang D."/>
            <person name="Bader C.D."/>
            <person name="Teijaro C.N."/>
            <person name="Fluegel L."/>
            <person name="Davis C.M."/>
            <person name="Simpson J.R."/>
            <person name="Lauterbach L."/>
            <person name="Steele A.D."/>
            <person name="Gui C."/>
            <person name="Meng S."/>
            <person name="Li G."/>
            <person name="Viehrig K."/>
            <person name="Ye F."/>
            <person name="Su P."/>
            <person name="Kiefer A.F."/>
            <person name="Nichols A."/>
            <person name="Cepeda A.J."/>
            <person name="Yan W."/>
            <person name="Fan B."/>
            <person name="Jiang Y."/>
            <person name="Adhikari A."/>
            <person name="Zheng C.-J."/>
            <person name="Schuster L."/>
            <person name="Cowan T.M."/>
            <person name="Smanski M.J."/>
            <person name="Chevrette M.G."/>
            <person name="De Carvalho L.P.S."/>
            <person name="Shen B."/>
        </authorList>
    </citation>
    <scope>NUCLEOTIDE SEQUENCE [LARGE SCALE GENOMIC DNA]</scope>
    <source>
        <strain evidence="1 2">NPDC002173</strain>
    </source>
</reference>
<organism evidence="1 2">
    <name type="scientific">Microtetraspora malaysiensis</name>
    <dbReference type="NCBI Taxonomy" id="161358"/>
    <lineage>
        <taxon>Bacteria</taxon>
        <taxon>Bacillati</taxon>
        <taxon>Actinomycetota</taxon>
        <taxon>Actinomycetes</taxon>
        <taxon>Streptosporangiales</taxon>
        <taxon>Streptosporangiaceae</taxon>
        <taxon>Microtetraspora</taxon>
    </lineage>
</organism>
<sequence>MTEYERLIREARRLFEAGKHHDFTVPPHALDLAVELGISPAWLRTHFLVMAYTRWLADQPTAHDLPTAHEPRESTP</sequence>
<protein>
    <submittedName>
        <fullName evidence="1">Uncharacterized protein</fullName>
    </submittedName>
</protein>
<gene>
    <name evidence="1" type="ORF">ACFYXI_39385</name>
</gene>
<evidence type="ECO:0000313" key="1">
    <source>
        <dbReference type="EMBL" id="MFF3671664.1"/>
    </source>
</evidence>
<dbReference type="EMBL" id="JBIASD010000052">
    <property type="protein sequence ID" value="MFF3671664.1"/>
    <property type="molecule type" value="Genomic_DNA"/>
</dbReference>
<evidence type="ECO:0000313" key="2">
    <source>
        <dbReference type="Proteomes" id="UP001602013"/>
    </source>
</evidence>